<dbReference type="SUPFAM" id="SSF47336">
    <property type="entry name" value="ACP-like"/>
    <property type="match status" value="1"/>
</dbReference>
<protein>
    <submittedName>
        <fullName evidence="4">Non-ribosomal peptide synthetase</fullName>
    </submittedName>
</protein>
<evidence type="ECO:0000313" key="5">
    <source>
        <dbReference type="Proteomes" id="UP000197153"/>
    </source>
</evidence>
<dbReference type="Gene3D" id="3.40.50.12780">
    <property type="entry name" value="N-terminal domain of ligase-like"/>
    <property type="match status" value="1"/>
</dbReference>
<dbReference type="InterPro" id="IPR036736">
    <property type="entry name" value="ACP-like_sf"/>
</dbReference>
<dbReference type="GO" id="GO:0003824">
    <property type="term" value="F:catalytic activity"/>
    <property type="evidence" value="ECO:0007669"/>
    <property type="project" value="InterPro"/>
</dbReference>
<dbReference type="RefSeq" id="WP_088874827.1">
    <property type="nucleotide sequence ID" value="NZ_CP022112.1"/>
</dbReference>
<dbReference type="AlphaFoldDB" id="A0A248K090"/>
<dbReference type="InterPro" id="IPR009081">
    <property type="entry name" value="PP-bd_ACP"/>
</dbReference>
<dbReference type="KEGG" id="nao:Y958_26305"/>
<dbReference type="InterPro" id="IPR025110">
    <property type="entry name" value="AMP-bd_C"/>
</dbReference>
<feature type="domain" description="Carrier" evidence="3">
    <location>
        <begin position="953"/>
        <end position="1028"/>
    </location>
</feature>
<dbReference type="Gene3D" id="3.30.559.10">
    <property type="entry name" value="Chloramphenicol acetyltransferase-like domain"/>
    <property type="match status" value="1"/>
</dbReference>
<dbReference type="PANTHER" id="PTHR45527:SF1">
    <property type="entry name" value="FATTY ACID SYNTHASE"/>
    <property type="match status" value="1"/>
</dbReference>
<evidence type="ECO:0000313" key="4">
    <source>
        <dbReference type="EMBL" id="ASG24397.1"/>
    </source>
</evidence>
<dbReference type="Gene3D" id="3.30.559.30">
    <property type="entry name" value="Nonribosomal peptide synthetase, condensation domain"/>
    <property type="match status" value="1"/>
</dbReference>
<dbReference type="PANTHER" id="PTHR45527">
    <property type="entry name" value="NONRIBOSOMAL PEPTIDE SYNTHETASE"/>
    <property type="match status" value="1"/>
</dbReference>
<accession>A0A248K090</accession>
<dbReference type="GO" id="GO:0043041">
    <property type="term" value="P:amino acid activation for nonribosomal peptide biosynthetic process"/>
    <property type="evidence" value="ECO:0007669"/>
    <property type="project" value="TreeGrafter"/>
</dbReference>
<dbReference type="InterPro" id="IPR042099">
    <property type="entry name" value="ANL_N_sf"/>
</dbReference>
<dbReference type="InterPro" id="IPR001242">
    <property type="entry name" value="Condensation_dom"/>
</dbReference>
<evidence type="ECO:0000259" key="3">
    <source>
        <dbReference type="PROSITE" id="PS50075"/>
    </source>
</evidence>
<dbReference type="InterPro" id="IPR023213">
    <property type="entry name" value="CAT-like_dom_sf"/>
</dbReference>
<keyword evidence="5" id="KW-1185">Reference proteome</keyword>
<dbReference type="Pfam" id="PF00668">
    <property type="entry name" value="Condensation"/>
    <property type="match status" value="1"/>
</dbReference>
<dbReference type="PROSITE" id="PS50075">
    <property type="entry name" value="CARRIER"/>
    <property type="match status" value="1"/>
</dbReference>
<evidence type="ECO:0000256" key="2">
    <source>
        <dbReference type="ARBA" id="ARBA00022553"/>
    </source>
</evidence>
<dbReference type="Gene3D" id="3.30.300.30">
    <property type="match status" value="1"/>
</dbReference>
<evidence type="ECO:0000256" key="1">
    <source>
        <dbReference type="ARBA" id="ARBA00022450"/>
    </source>
</evidence>
<reference evidence="4 5" key="1">
    <citation type="submission" date="2017-06" db="EMBL/GenBank/DDBJ databases">
        <title>Complete genome sequence of Nitrospirillum amazonense strain CBAmC, an endophytic nitrogen-fixing and plant growth-promoting bacterium, isolated from sugarcane.</title>
        <authorList>
            <person name="Schwab S."/>
            <person name="dos Santos Teixeira K.R."/>
            <person name="Simoes Araujo J.L."/>
            <person name="Soares Vidal M."/>
            <person name="Borges de Freitas H.R."/>
            <person name="Rivello Crivelaro A.L."/>
            <person name="Bueno de Camargo Nunes A."/>
            <person name="dos Santos C.M."/>
            <person name="Palmeira da Silva Rosa D."/>
            <person name="da Silva Padilha D."/>
            <person name="da Silva E."/>
            <person name="Araujo Terra L."/>
            <person name="Soares Mendes V."/>
            <person name="Farinelli L."/>
            <person name="Magalhaes Cruz L."/>
            <person name="Baldani J.I."/>
        </authorList>
    </citation>
    <scope>NUCLEOTIDE SEQUENCE [LARGE SCALE GENOMIC DNA]</scope>
    <source>
        <strain evidence="4 5">CBAmC</strain>
    </source>
</reference>
<dbReference type="InterPro" id="IPR000873">
    <property type="entry name" value="AMP-dep_synth/lig_dom"/>
</dbReference>
<dbReference type="GO" id="GO:0005737">
    <property type="term" value="C:cytoplasm"/>
    <property type="evidence" value="ECO:0007669"/>
    <property type="project" value="TreeGrafter"/>
</dbReference>
<dbReference type="Pfam" id="PF00550">
    <property type="entry name" value="PP-binding"/>
    <property type="match status" value="1"/>
</dbReference>
<keyword evidence="1" id="KW-0596">Phosphopantetheine</keyword>
<dbReference type="CDD" id="cd19531">
    <property type="entry name" value="LCL_NRPS-like"/>
    <property type="match status" value="1"/>
</dbReference>
<dbReference type="GO" id="GO:0031177">
    <property type="term" value="F:phosphopantetheine binding"/>
    <property type="evidence" value="ECO:0007669"/>
    <property type="project" value="InterPro"/>
</dbReference>
<dbReference type="Pfam" id="PF00501">
    <property type="entry name" value="AMP-binding"/>
    <property type="match status" value="1"/>
</dbReference>
<dbReference type="EMBL" id="CP022112">
    <property type="protein sequence ID" value="ASG24397.1"/>
    <property type="molecule type" value="Genomic_DNA"/>
</dbReference>
<dbReference type="SMART" id="SM00823">
    <property type="entry name" value="PKS_PP"/>
    <property type="match status" value="1"/>
</dbReference>
<name>A0A248K090_9PROT</name>
<gene>
    <name evidence="4" type="ORF">Y958_26305</name>
</gene>
<dbReference type="CDD" id="cd05930">
    <property type="entry name" value="A_NRPS"/>
    <property type="match status" value="1"/>
</dbReference>
<proteinExistence type="predicted"/>
<dbReference type="SUPFAM" id="SSF56801">
    <property type="entry name" value="Acetyl-CoA synthetase-like"/>
    <property type="match status" value="1"/>
</dbReference>
<dbReference type="Gene3D" id="1.10.1200.10">
    <property type="entry name" value="ACP-like"/>
    <property type="match status" value="1"/>
</dbReference>
<dbReference type="NCBIfam" id="TIGR01733">
    <property type="entry name" value="AA-adenyl-dom"/>
    <property type="match status" value="1"/>
</dbReference>
<keyword evidence="2" id="KW-0597">Phosphoprotein</keyword>
<dbReference type="InterPro" id="IPR010071">
    <property type="entry name" value="AA_adenyl_dom"/>
</dbReference>
<sequence length="1046" mass="110426">MDGLVNEVERAAPLSHAQERLWLLQRFNPADTAYNLTRAFRLRGPLDVAVLGRALQSVAWRHAILRTRFTEGEGAPVQLIQRAPLLPLVVEEGGDPAARAMAAAARPFDLAAAPPIRAILVRAGPDDHTLILALHHIVSDAASNPILARDLMTAYQGAMADEDKDAARLLPALDLQYADYATAQRGPAAQVRIARAVDGAVALLGGLPPALDLPTDRPRPAAWSGRGARHTFDLPVHLLPVIKAVGGAEGCTPFTLVLAAWQAVLSRWGGQRHFAVGVPFDGREEEEMEELIGFFVDTAVFPADIGAGLTGRTLCRRLRDAARTLIGNGAAPFDQVLARLAPPRDPSRAPVFQTMVNVQMGAPAVVRLAGLAIEAVPVAETTAKVDLALEVAVTADAIHCAIDYATDLFDPVTIAALASAFGTLLAGLLANPDAPLDALPLLDLAGRAHELTTGNDTALDVHPTDDLVVRFEAQARRAPGRTALVFEDAPLSYGDLNARANRLARRLLAQGVGPDIVVGVRLPRGPALVVALLAVLKAGGAYLPLDPDQPAARTDAILAHAGPRLVLDDVPDQDGDDSDLGLSVHPRQLAYRLYTSGSTGVPKGVEIDRQAISSLLRAMALPVAAGPDDRLLAVTTVGFDIAGLELFLPLTAGGTIVLASRAQALDPAALDGLIRDQGVTCMQATPATWRMMLDATDSRWPGLRALCGGEALRGDLARRLLDRGVRLWNVYGPTETTVWSAAHAVTPADGDAPAVAIGGAIANNRLFILDDRLEPMPPGAVGDLWIGGIGLARGYAGQPAVTAAAFAPNPFPDAGFPGGGAGSRIYRTGDRARRRPDGAIEFLGRADHQLKVRGFRIEAAEVEGALEAHAFVRQAAVTAHVPADGEAILCAYLVADGELPDLRPFLAARLPAYMVPTAYVRLDRLPLSASGKLDRRALPPPDAIPPSTAADTAPLRGTAAALAALWAEVLDRPVTRLDADFFLLGGHSLRLVRLQTRIRAAFGREIPLADLFQVPTLSAMTARIDALGAVDEAEDIAFMANLLDTL</sequence>
<dbReference type="Pfam" id="PF13193">
    <property type="entry name" value="AMP-binding_C"/>
    <property type="match status" value="1"/>
</dbReference>
<organism evidence="4 5">
    <name type="scientific">Nitrospirillum viridazoti CBAmc</name>
    <dbReference type="NCBI Taxonomy" id="1441467"/>
    <lineage>
        <taxon>Bacteria</taxon>
        <taxon>Pseudomonadati</taxon>
        <taxon>Pseudomonadota</taxon>
        <taxon>Alphaproteobacteria</taxon>
        <taxon>Rhodospirillales</taxon>
        <taxon>Azospirillaceae</taxon>
        <taxon>Nitrospirillum</taxon>
        <taxon>Nitrospirillum viridazoti</taxon>
    </lineage>
</organism>
<dbReference type="InterPro" id="IPR020806">
    <property type="entry name" value="PKS_PP-bd"/>
</dbReference>
<dbReference type="GO" id="GO:0044550">
    <property type="term" value="P:secondary metabolite biosynthetic process"/>
    <property type="evidence" value="ECO:0007669"/>
    <property type="project" value="TreeGrafter"/>
</dbReference>
<dbReference type="Proteomes" id="UP000197153">
    <property type="component" value="Chromosome 3"/>
</dbReference>
<dbReference type="InterPro" id="IPR045851">
    <property type="entry name" value="AMP-bd_C_sf"/>
</dbReference>
<dbReference type="SUPFAM" id="SSF52777">
    <property type="entry name" value="CoA-dependent acyltransferases"/>
    <property type="match status" value="2"/>
</dbReference>